<protein>
    <recommendedName>
        <fullName evidence="1">Antitoxin FitA-like ribbon-helix-helix domain-containing protein</fullName>
    </recommendedName>
</protein>
<dbReference type="InterPro" id="IPR013321">
    <property type="entry name" value="Arc_rbn_hlx_hlx"/>
</dbReference>
<comment type="caution">
    <text evidence="2">The sequence shown here is derived from an EMBL/GenBank/DDBJ whole genome shotgun (WGS) entry which is preliminary data.</text>
</comment>
<name>A0A919U7D6_9CELL</name>
<dbReference type="SUPFAM" id="SSF47598">
    <property type="entry name" value="Ribbon-helix-helix"/>
    <property type="match status" value="1"/>
</dbReference>
<dbReference type="EMBL" id="BONO01000016">
    <property type="protein sequence ID" value="GIG36882.1"/>
    <property type="molecule type" value="Genomic_DNA"/>
</dbReference>
<dbReference type="GO" id="GO:0006355">
    <property type="term" value="P:regulation of DNA-templated transcription"/>
    <property type="evidence" value="ECO:0007669"/>
    <property type="project" value="InterPro"/>
</dbReference>
<dbReference type="InterPro" id="IPR053853">
    <property type="entry name" value="FitA-like_RHH"/>
</dbReference>
<reference evidence="2" key="1">
    <citation type="submission" date="2021-01" db="EMBL/GenBank/DDBJ databases">
        <title>Whole genome shotgun sequence of Cellulomonas pakistanensis NBRC 110800.</title>
        <authorList>
            <person name="Komaki H."/>
            <person name="Tamura T."/>
        </authorList>
    </citation>
    <scope>NUCLEOTIDE SEQUENCE</scope>
    <source>
        <strain evidence="2">NBRC 110800</strain>
    </source>
</reference>
<dbReference type="Gene3D" id="1.10.1220.10">
    <property type="entry name" value="Met repressor-like"/>
    <property type="match status" value="1"/>
</dbReference>
<organism evidence="2 3">
    <name type="scientific">Cellulomonas pakistanensis</name>
    <dbReference type="NCBI Taxonomy" id="992287"/>
    <lineage>
        <taxon>Bacteria</taxon>
        <taxon>Bacillati</taxon>
        <taxon>Actinomycetota</taxon>
        <taxon>Actinomycetes</taxon>
        <taxon>Micrococcales</taxon>
        <taxon>Cellulomonadaceae</taxon>
        <taxon>Cellulomonas</taxon>
    </lineage>
</organism>
<accession>A0A919U7D6</accession>
<evidence type="ECO:0000259" key="1">
    <source>
        <dbReference type="Pfam" id="PF22513"/>
    </source>
</evidence>
<sequence>MAQLLVRNLPDDVKDRLRARAERHHRSVEAEAREILAAAVHVDPVLAWLDESAGLRAAHGGVDLPEAERSAARPVEPL</sequence>
<dbReference type="AlphaFoldDB" id="A0A919U7D6"/>
<dbReference type="Proteomes" id="UP000642125">
    <property type="component" value="Unassembled WGS sequence"/>
</dbReference>
<keyword evidence="3" id="KW-1185">Reference proteome</keyword>
<gene>
    <name evidence="2" type="ORF">Cpa01nite_22630</name>
</gene>
<proteinExistence type="predicted"/>
<dbReference type="Pfam" id="PF22513">
    <property type="entry name" value="FitA-like_RHH"/>
    <property type="match status" value="1"/>
</dbReference>
<evidence type="ECO:0000313" key="2">
    <source>
        <dbReference type="EMBL" id="GIG36882.1"/>
    </source>
</evidence>
<dbReference type="InterPro" id="IPR010985">
    <property type="entry name" value="Ribbon_hlx_hlx"/>
</dbReference>
<feature type="domain" description="Antitoxin FitA-like ribbon-helix-helix" evidence="1">
    <location>
        <begin position="2"/>
        <end position="40"/>
    </location>
</feature>
<evidence type="ECO:0000313" key="3">
    <source>
        <dbReference type="Proteomes" id="UP000642125"/>
    </source>
</evidence>
<dbReference type="RefSeq" id="WP_203668904.1">
    <property type="nucleotide sequence ID" value="NZ_BONO01000016.1"/>
</dbReference>